<keyword evidence="3" id="KW-1185">Reference proteome</keyword>
<dbReference type="NCBIfam" id="TIGR00254">
    <property type="entry name" value="GGDEF"/>
    <property type="match status" value="1"/>
</dbReference>
<dbReference type="InterPro" id="IPR043128">
    <property type="entry name" value="Rev_trsase/Diguanyl_cyclase"/>
</dbReference>
<evidence type="ECO:0000259" key="1">
    <source>
        <dbReference type="PROSITE" id="PS50887"/>
    </source>
</evidence>
<dbReference type="SUPFAM" id="SSF55073">
    <property type="entry name" value="Nucleotide cyclase"/>
    <property type="match status" value="1"/>
</dbReference>
<gene>
    <name evidence="2" type="ORF">MAIT1_03135</name>
</gene>
<reference evidence="2 3" key="1">
    <citation type="journal article" date="2016" name="BMC Genomics">
        <title>Combined genomic and structural analyses of a cultured magnetotactic bacterium reveals its niche adaptation to a dynamic environment.</title>
        <authorList>
            <person name="Araujo A.C."/>
            <person name="Morillo V."/>
            <person name="Cypriano J."/>
            <person name="Teixeira L.C."/>
            <person name="Leao P."/>
            <person name="Lyra S."/>
            <person name="Almeida L.G."/>
            <person name="Bazylinski D.A."/>
            <person name="Vasconcellos A.T."/>
            <person name="Abreu F."/>
            <person name="Lins U."/>
        </authorList>
    </citation>
    <scope>NUCLEOTIDE SEQUENCE [LARGE SCALE GENOMIC DNA]</scope>
    <source>
        <strain evidence="2 3">IT-1</strain>
    </source>
</reference>
<dbReference type="InterPro" id="IPR029787">
    <property type="entry name" value="Nucleotide_cyclase"/>
</dbReference>
<dbReference type="PANTHER" id="PTHR33121:SF79">
    <property type="entry name" value="CYCLIC DI-GMP PHOSPHODIESTERASE PDED-RELATED"/>
    <property type="match status" value="1"/>
</dbReference>
<sequence>MAPPLLGLGAAWAIWVNRLPHETLTFVGRSGAARFVREGHRAHTIFHSLDFHHAATLIKRHNTHTQANHYLYQPVDDETYDFVWLDAAGDELLRVHGHDTHLNHFSEPQQSYYFGLAAELAWTRHLLRENSARLIKGEAIRFRLNDIDEHWISISPEGVRVFCEGCEQVYELDLSKPLWRGESGFRIAVKPDREGEQTRWIDFPDQLMPNELLFLKIWELYTGAKAEQHHLVSETQSEPHCPLTGLLATQMFHRELEKAVAQHNRRKRHLAVMAIEVANLAHIKHAFGRENGELALKTLAQRLRQKVRDSDLLGRLWHDELGVALVDFSGAEQIMPMVEALYDALNAPIQSPMGWIHTELHIGCGMLTSQQERWEALLCLARRRAYRQRLEAVVGHTIYGESGCGEHLAPAAQHAPQPVQSA</sequence>
<organism evidence="2 3">
    <name type="scientific">Magnetofaba australis IT-1</name>
    <dbReference type="NCBI Taxonomy" id="1434232"/>
    <lineage>
        <taxon>Bacteria</taxon>
        <taxon>Pseudomonadati</taxon>
        <taxon>Pseudomonadota</taxon>
        <taxon>Magnetococcia</taxon>
        <taxon>Magnetococcales</taxon>
        <taxon>Magnetococcaceae</taxon>
        <taxon>Magnetofaba</taxon>
    </lineage>
</organism>
<protein>
    <submittedName>
        <fullName evidence="2">Putative diguanylate cyclase</fullName>
    </submittedName>
</protein>
<dbReference type="Gene3D" id="3.30.70.270">
    <property type="match status" value="1"/>
</dbReference>
<dbReference type="SMART" id="SM00267">
    <property type="entry name" value="GGDEF"/>
    <property type="match status" value="1"/>
</dbReference>
<dbReference type="Proteomes" id="UP000194003">
    <property type="component" value="Unassembled WGS sequence"/>
</dbReference>
<dbReference type="Pfam" id="PF00990">
    <property type="entry name" value="GGDEF"/>
    <property type="match status" value="1"/>
</dbReference>
<name>A0A1Y2K6S5_9PROT</name>
<dbReference type="InterPro" id="IPR050706">
    <property type="entry name" value="Cyclic-di-GMP_PDE-like"/>
</dbReference>
<dbReference type="GO" id="GO:0071111">
    <property type="term" value="F:cyclic-guanylate-specific phosphodiesterase activity"/>
    <property type="evidence" value="ECO:0007669"/>
    <property type="project" value="InterPro"/>
</dbReference>
<dbReference type="PANTHER" id="PTHR33121">
    <property type="entry name" value="CYCLIC DI-GMP PHOSPHODIESTERASE PDEF"/>
    <property type="match status" value="1"/>
</dbReference>
<dbReference type="AlphaFoldDB" id="A0A1Y2K6S5"/>
<dbReference type="STRING" id="1434232.MAIT1_03135"/>
<dbReference type="InterPro" id="IPR000160">
    <property type="entry name" value="GGDEF_dom"/>
</dbReference>
<dbReference type="CDD" id="cd01949">
    <property type="entry name" value="GGDEF"/>
    <property type="match status" value="1"/>
</dbReference>
<dbReference type="PROSITE" id="PS50887">
    <property type="entry name" value="GGDEF"/>
    <property type="match status" value="1"/>
</dbReference>
<accession>A0A1Y2K6S5</accession>
<evidence type="ECO:0000313" key="3">
    <source>
        <dbReference type="Proteomes" id="UP000194003"/>
    </source>
</evidence>
<feature type="domain" description="GGDEF" evidence="1">
    <location>
        <begin position="268"/>
        <end position="401"/>
    </location>
</feature>
<comment type="caution">
    <text evidence="2">The sequence shown here is derived from an EMBL/GenBank/DDBJ whole genome shotgun (WGS) entry which is preliminary data.</text>
</comment>
<dbReference type="EMBL" id="LVJN01000018">
    <property type="protein sequence ID" value="OSM05007.1"/>
    <property type="molecule type" value="Genomic_DNA"/>
</dbReference>
<proteinExistence type="predicted"/>
<evidence type="ECO:0000313" key="2">
    <source>
        <dbReference type="EMBL" id="OSM05007.1"/>
    </source>
</evidence>